<name>A0A931PUE2_FIMGI</name>
<keyword evidence="3 5" id="KW-0521">NADP</keyword>
<comment type="caution">
    <text evidence="6">The sequence shown here is derived from an EMBL/GenBank/DDBJ whole genome shotgun (WGS) entry which is preliminary data.</text>
</comment>
<gene>
    <name evidence="5 6" type="primary">queF</name>
    <name evidence="6" type="ORF">HYR64_09460</name>
</gene>
<feature type="active site" description="Thioimide intermediate" evidence="5">
    <location>
        <position position="27"/>
    </location>
</feature>
<dbReference type="EC" id="1.7.1.13" evidence="5"/>
<accession>A0A931PUE2</accession>
<dbReference type="PANTHER" id="PTHR34354">
    <property type="entry name" value="NADPH-DEPENDENT 7-CYANO-7-DEAZAGUANINE REDUCTASE"/>
    <property type="match status" value="1"/>
</dbReference>
<evidence type="ECO:0000256" key="1">
    <source>
        <dbReference type="ARBA" id="ARBA00022490"/>
    </source>
</evidence>
<evidence type="ECO:0000256" key="2">
    <source>
        <dbReference type="ARBA" id="ARBA00022785"/>
    </source>
</evidence>
<dbReference type="PIRSF" id="PIRSF027377">
    <property type="entry name" value="Nitrile_oxidored_QueF"/>
    <property type="match status" value="1"/>
</dbReference>
<dbReference type="InterPro" id="IPR016856">
    <property type="entry name" value="QueF_type1"/>
</dbReference>
<evidence type="ECO:0000256" key="3">
    <source>
        <dbReference type="ARBA" id="ARBA00022857"/>
    </source>
</evidence>
<protein>
    <recommendedName>
        <fullName evidence="5">NADPH-dependent 7-cyano-7-deazaguanine reductase</fullName>
        <ecNumber evidence="5">1.7.1.13</ecNumber>
    </recommendedName>
    <alternativeName>
        <fullName evidence="5">7-cyano-7-carbaguanine reductase</fullName>
    </alternativeName>
    <alternativeName>
        <fullName evidence="5">NADPH-dependent nitrile oxidoreductase</fullName>
    </alternativeName>
    <alternativeName>
        <fullName evidence="5">PreQ(0) reductase</fullName>
    </alternativeName>
</protein>
<feature type="binding site" evidence="5">
    <location>
        <begin position="49"/>
        <end position="51"/>
    </location>
    <ligand>
        <name>substrate</name>
    </ligand>
</feature>
<keyword evidence="2 5" id="KW-0671">Queuosine biosynthesis</keyword>
<keyword evidence="4 5" id="KW-0560">Oxidoreductase</keyword>
<dbReference type="PANTHER" id="PTHR34354:SF1">
    <property type="entry name" value="NADPH-DEPENDENT 7-CYANO-7-DEAZAGUANINE REDUCTASE"/>
    <property type="match status" value="1"/>
</dbReference>
<organism evidence="6 7">
    <name type="scientific">Fimbriimonas ginsengisoli</name>
    <dbReference type="NCBI Taxonomy" id="1005039"/>
    <lineage>
        <taxon>Bacteria</taxon>
        <taxon>Bacillati</taxon>
        <taxon>Armatimonadota</taxon>
        <taxon>Fimbriimonadia</taxon>
        <taxon>Fimbriimonadales</taxon>
        <taxon>Fimbriimonadaceae</taxon>
        <taxon>Fimbriimonas</taxon>
    </lineage>
</organism>
<comment type="caution">
    <text evidence="5">Lacks conserved residue(s) required for the propagation of feature annotation.</text>
</comment>
<dbReference type="InterPro" id="IPR050084">
    <property type="entry name" value="NADPH_dep_7-cyano-7-deazaG_red"/>
</dbReference>
<comment type="subcellular location">
    <subcellularLocation>
        <location evidence="5">Cytoplasm</location>
    </subcellularLocation>
</comment>
<dbReference type="Gene3D" id="3.30.1130.10">
    <property type="match status" value="1"/>
</dbReference>
<feature type="active site" description="Proton donor" evidence="5">
    <location>
        <position position="34"/>
    </location>
</feature>
<reference evidence="6" key="1">
    <citation type="submission" date="2020-07" db="EMBL/GenBank/DDBJ databases">
        <title>Huge and variable diversity of episymbiotic CPR bacteria and DPANN archaea in groundwater ecosystems.</title>
        <authorList>
            <person name="He C.Y."/>
            <person name="Keren R."/>
            <person name="Whittaker M."/>
            <person name="Farag I.F."/>
            <person name="Doudna J."/>
            <person name="Cate J.H.D."/>
            <person name="Banfield J.F."/>
        </authorList>
    </citation>
    <scope>NUCLEOTIDE SEQUENCE</scope>
    <source>
        <strain evidence="6">NC_groundwater_17_Pr7_B-0.1um_64_12</strain>
    </source>
</reference>
<dbReference type="GO" id="GO:0008616">
    <property type="term" value="P:tRNA queuosine(34) biosynthetic process"/>
    <property type="evidence" value="ECO:0007669"/>
    <property type="project" value="UniProtKB-UniRule"/>
</dbReference>
<comment type="catalytic activity">
    <reaction evidence="5">
        <text>7-aminomethyl-7-carbaguanine + 2 NADP(+) = 7-cyano-7-carbaguanine + 2 NADPH + 3 H(+)</text>
        <dbReference type="Rhea" id="RHEA:13409"/>
        <dbReference type="ChEBI" id="CHEBI:15378"/>
        <dbReference type="ChEBI" id="CHEBI:45075"/>
        <dbReference type="ChEBI" id="CHEBI:57783"/>
        <dbReference type="ChEBI" id="CHEBI:58349"/>
        <dbReference type="ChEBI" id="CHEBI:58703"/>
        <dbReference type="EC" id="1.7.1.13"/>
    </reaction>
</comment>
<comment type="pathway">
    <text evidence="5">tRNA modification; tRNA-queuosine biosynthesis.</text>
</comment>
<dbReference type="NCBIfam" id="TIGR03139">
    <property type="entry name" value="QueF-II"/>
    <property type="match status" value="1"/>
</dbReference>
<dbReference type="AlphaFoldDB" id="A0A931PUE2"/>
<dbReference type="InterPro" id="IPR043133">
    <property type="entry name" value="GTP-CH-I_C/QueF"/>
</dbReference>
<dbReference type="Proteomes" id="UP000727962">
    <property type="component" value="Unassembled WGS sequence"/>
</dbReference>
<dbReference type="SUPFAM" id="SSF55620">
    <property type="entry name" value="Tetrahydrobiopterin biosynthesis enzymes-like"/>
    <property type="match status" value="1"/>
</dbReference>
<dbReference type="HAMAP" id="MF_00818">
    <property type="entry name" value="QueF_type1"/>
    <property type="match status" value="1"/>
</dbReference>
<dbReference type="InterPro" id="IPR029500">
    <property type="entry name" value="QueF"/>
</dbReference>
<dbReference type="EMBL" id="JACOSL010000059">
    <property type="protein sequence ID" value="MBI1757318.1"/>
    <property type="molecule type" value="Genomic_DNA"/>
</dbReference>
<evidence type="ECO:0000256" key="5">
    <source>
        <dbReference type="HAMAP-Rule" id="MF_00818"/>
    </source>
</evidence>
<evidence type="ECO:0000313" key="7">
    <source>
        <dbReference type="Proteomes" id="UP000727962"/>
    </source>
</evidence>
<comment type="similarity">
    <text evidence="5">Belongs to the GTP cyclohydrolase I family. QueF type 1 subfamily.</text>
</comment>
<keyword evidence="1 5" id="KW-0963">Cytoplasm</keyword>
<sequence>MLETFPNPAAERDYAILHLCPEFTSLCPNTGQPDFATIELEYVPDRLCIELKSLKLYYFTFRDQGIYFEAVVNRLLGELSACCQPRWMRVTGRFNVRGGISSVVVAETGPRPERSPRAS</sequence>
<dbReference type="GO" id="GO:0033739">
    <property type="term" value="F:preQ1 synthase activity"/>
    <property type="evidence" value="ECO:0007669"/>
    <property type="project" value="UniProtKB-UniRule"/>
</dbReference>
<proteinExistence type="inferred from homology"/>
<evidence type="ECO:0000256" key="4">
    <source>
        <dbReference type="ARBA" id="ARBA00023002"/>
    </source>
</evidence>
<dbReference type="Pfam" id="PF14489">
    <property type="entry name" value="QueF"/>
    <property type="match status" value="1"/>
</dbReference>
<comment type="function">
    <text evidence="5">Catalyzes the NADPH-dependent reduction of 7-cyano-7-deazaguanine (preQ0) to 7-aminomethyl-7-deazaguanine (preQ1).</text>
</comment>
<dbReference type="GO" id="GO:0005737">
    <property type="term" value="C:cytoplasm"/>
    <property type="evidence" value="ECO:0007669"/>
    <property type="project" value="UniProtKB-SubCell"/>
</dbReference>
<evidence type="ECO:0000313" key="6">
    <source>
        <dbReference type="EMBL" id="MBI1757318.1"/>
    </source>
</evidence>